<proteinExistence type="predicted"/>
<dbReference type="RefSeq" id="XP_043001176.1">
    <property type="nucleotide sequence ID" value="XM_043145241.1"/>
</dbReference>
<dbReference type="EMBL" id="CP072759">
    <property type="protein sequence ID" value="QUC23503.1"/>
    <property type="molecule type" value="Genomic_DNA"/>
</dbReference>
<feature type="domain" description="Mtf2-like C-terminal" evidence="2">
    <location>
        <begin position="205"/>
        <end position="447"/>
    </location>
</feature>
<evidence type="ECO:0000256" key="1">
    <source>
        <dbReference type="SAM" id="MobiDB-lite"/>
    </source>
</evidence>
<name>A0A8E5HXU6_USTVR</name>
<feature type="region of interest" description="Disordered" evidence="1">
    <location>
        <begin position="241"/>
        <end position="324"/>
    </location>
</feature>
<feature type="compositionally biased region" description="Basic residues" evidence="1">
    <location>
        <begin position="279"/>
        <end position="291"/>
    </location>
</feature>
<protein>
    <recommendedName>
        <fullName evidence="2">Mtf2-like C-terminal domain-containing protein</fullName>
    </recommendedName>
</protein>
<dbReference type="Proteomes" id="UP000027002">
    <property type="component" value="Chromosome 7"/>
</dbReference>
<dbReference type="AlphaFoldDB" id="A0A8E5HXU6"/>
<evidence type="ECO:0000313" key="3">
    <source>
        <dbReference type="EMBL" id="QUC23503.1"/>
    </source>
</evidence>
<evidence type="ECO:0000259" key="2">
    <source>
        <dbReference type="Pfam" id="PF19189"/>
    </source>
</evidence>
<reference evidence="3" key="1">
    <citation type="submission" date="2020-03" db="EMBL/GenBank/DDBJ databases">
        <title>A mixture of massive structural variations and highly conserved coding sequences in Ustilaginoidea virens genome.</title>
        <authorList>
            <person name="Zhang K."/>
            <person name="Zhao Z."/>
            <person name="Zhang Z."/>
            <person name="Li Y."/>
            <person name="Hsiang T."/>
            <person name="Sun W."/>
        </authorList>
    </citation>
    <scope>NUCLEOTIDE SEQUENCE</scope>
    <source>
        <strain evidence="3">UV-8b</strain>
    </source>
</reference>
<dbReference type="GO" id="GO:0005739">
    <property type="term" value="C:mitochondrion"/>
    <property type="evidence" value="ECO:0007669"/>
    <property type="project" value="InterPro"/>
</dbReference>
<keyword evidence="4" id="KW-1185">Reference proteome</keyword>
<dbReference type="InterPro" id="IPR043837">
    <property type="entry name" value="Mtf2-like_C"/>
</dbReference>
<dbReference type="PANTHER" id="PTHR39468:SF1">
    <property type="entry name" value="MTF2-LIKE C-TERMINAL DOMAIN-CONTAINING PROTEIN"/>
    <property type="match status" value="1"/>
</dbReference>
<feature type="compositionally biased region" description="Low complexity" evidence="1">
    <location>
        <begin position="93"/>
        <end position="111"/>
    </location>
</feature>
<feature type="region of interest" description="Disordered" evidence="1">
    <location>
        <begin position="89"/>
        <end position="114"/>
    </location>
</feature>
<dbReference type="OrthoDB" id="2444174at2759"/>
<organism evidence="3 4">
    <name type="scientific">Ustilaginoidea virens</name>
    <name type="common">Rice false smut fungus</name>
    <name type="synonym">Villosiclava virens</name>
    <dbReference type="NCBI Taxonomy" id="1159556"/>
    <lineage>
        <taxon>Eukaryota</taxon>
        <taxon>Fungi</taxon>
        <taxon>Dikarya</taxon>
        <taxon>Ascomycota</taxon>
        <taxon>Pezizomycotina</taxon>
        <taxon>Sordariomycetes</taxon>
        <taxon>Hypocreomycetidae</taxon>
        <taxon>Hypocreales</taxon>
        <taxon>Clavicipitaceae</taxon>
        <taxon>Ustilaginoidea</taxon>
    </lineage>
</organism>
<accession>A0A8E5HXU6</accession>
<dbReference type="PANTHER" id="PTHR39468">
    <property type="entry name" value="CHROMOSOME 7, WHOLE GENOME SHOTGUN SEQUENCE"/>
    <property type="match status" value="1"/>
</dbReference>
<dbReference type="GeneID" id="66068521"/>
<sequence>MALTLLPFLYQTRTLQRAIRTRDALLPSARLAHVLRRGRHRKPDNAIPFVWDHASPYDEAEGAPARESTITPSEAEIFRSIFDEIAQGRMPSAARKQQQQQQQQQLAAAAQGPGRASGEEALFAGVQKPRVARSIVEQARVMEFRDRILRRYPPSLRSAAHVALGLYDSEPGGEKGRGVVELDEANYSTWEERARYERARLRERERVDALMKACATDAELWRVMDEEVFSLPAKLGIEQRQAATAGSRGRGRKDKAAAAAAAAADEAEKKHAANGADPKKKKTTTTKKTKNAKTCTAEAGAKKKAEQEKRETNDAARKKVAVAESAADGEKPAMNVHGTLYSHFINAGLGLFDTAFARPSDYAFQILPRVKELGLPSYVLGVSTPFYARLARIHWNRFGDANAALDLLREMSSAGLHADQDVCDLLATIRNQLHGCAWGAQGPFVMGMMEAPPYDGTLTHRLAEMEKHVVRAMDERAAEMEAAA</sequence>
<gene>
    <name evidence="3" type="ORF">UV8b_07744</name>
</gene>
<dbReference type="KEGG" id="uvi:66068521"/>
<evidence type="ECO:0000313" key="4">
    <source>
        <dbReference type="Proteomes" id="UP000027002"/>
    </source>
</evidence>
<feature type="compositionally biased region" description="Basic and acidic residues" evidence="1">
    <location>
        <begin position="300"/>
        <end position="317"/>
    </location>
</feature>
<dbReference type="Pfam" id="PF19189">
    <property type="entry name" value="Mtf2"/>
    <property type="match status" value="1"/>
</dbReference>
<dbReference type="InterPro" id="IPR040009">
    <property type="entry name" value="Mtf2/C5D6.12-like"/>
</dbReference>